<comment type="caution">
    <text evidence="2">The sequence shown here is derived from an EMBL/GenBank/DDBJ whole genome shotgun (WGS) entry which is preliminary data.</text>
</comment>
<sequence>MFAGLDDIDWESLTHAYGSAADVPDWLRGLADLDPAVREQSLDAMYGAVHHQGDVYDSTVAAVPFLIEALTAPGLPGRAGVAELLTSIADIDGWRDAAELDEDGLEMLREATRANALACAAGPALARLVDDPDPAVRAAAPKLLVTVAATIPDLAALLISLLRTEDDAEARRGLFDALGSLPPDDDTIGELLTLARSTPASTALTALIAVARSDPHRTPLDGVAGLIDRAYAEQGPALEPAGFQTDTLVGAIRVMQEQEQQGRRAPHCTRLIEELTDPLGPRVAERIAIVTPLLASPHDDIAGDALFAANKLIERWRGDYHETVTRIAGLIDRSPHLAQRAAGMLNSWGPVAAPAADAAARRLATIDALPWRDGLPEWTVRYSRDLPGLHPYVEILAGLGDERALPLLLTALRLRRRPQPTGYQLAHYPAHADRITAEIVQVFPVLSPGDETPLEWYGFQTALRAFGPAAAPAVPRLLASPLRDWTAGTLGRIGPAAAEALPALRVAAASDDPRLAVAAAGALWHIDRSPDALALLTAQLDRPAAGAAFEAITEMGPAAATAAPLIATYLDAPPDRHWWTPARAALAWWRLTGDAERVAPVLTAAWHGNPQTRTKIAKAATGALAALLEPLFRAETESNRRHNARENSWSSGQVTEDEQLLDLCRAGAGKSS</sequence>
<dbReference type="RefSeq" id="WP_376806401.1">
    <property type="nucleotide sequence ID" value="NZ_JBHTAC010000009.1"/>
</dbReference>
<dbReference type="EMBL" id="JBHTAC010000009">
    <property type="protein sequence ID" value="MFC7243161.1"/>
    <property type="molecule type" value="Genomic_DNA"/>
</dbReference>
<keyword evidence="3" id="KW-1185">Reference proteome</keyword>
<feature type="region of interest" description="Disordered" evidence="1">
    <location>
        <begin position="636"/>
        <end position="655"/>
    </location>
</feature>
<evidence type="ECO:0000313" key="3">
    <source>
        <dbReference type="Proteomes" id="UP001596392"/>
    </source>
</evidence>
<proteinExistence type="predicted"/>
<evidence type="ECO:0000256" key="1">
    <source>
        <dbReference type="SAM" id="MobiDB-lite"/>
    </source>
</evidence>
<dbReference type="Gene3D" id="1.25.10.10">
    <property type="entry name" value="Leucine-rich Repeat Variant"/>
    <property type="match status" value="2"/>
</dbReference>
<dbReference type="InterPro" id="IPR016024">
    <property type="entry name" value="ARM-type_fold"/>
</dbReference>
<gene>
    <name evidence="2" type="ORF">ACFQO7_11805</name>
</gene>
<dbReference type="InterPro" id="IPR011989">
    <property type="entry name" value="ARM-like"/>
</dbReference>
<organism evidence="2 3">
    <name type="scientific">Catellatospora aurea</name>
    <dbReference type="NCBI Taxonomy" id="1337874"/>
    <lineage>
        <taxon>Bacteria</taxon>
        <taxon>Bacillati</taxon>
        <taxon>Actinomycetota</taxon>
        <taxon>Actinomycetes</taxon>
        <taxon>Micromonosporales</taxon>
        <taxon>Micromonosporaceae</taxon>
        <taxon>Catellatospora</taxon>
    </lineage>
</organism>
<dbReference type="SUPFAM" id="SSF48371">
    <property type="entry name" value="ARM repeat"/>
    <property type="match status" value="2"/>
</dbReference>
<evidence type="ECO:0000313" key="2">
    <source>
        <dbReference type="EMBL" id="MFC7243161.1"/>
    </source>
</evidence>
<name>A0ABW2GU51_9ACTN</name>
<dbReference type="Proteomes" id="UP001596392">
    <property type="component" value="Unassembled WGS sequence"/>
</dbReference>
<accession>A0ABW2GU51</accession>
<evidence type="ECO:0008006" key="4">
    <source>
        <dbReference type="Google" id="ProtNLM"/>
    </source>
</evidence>
<protein>
    <recommendedName>
        <fullName evidence="4">HEAT repeat protein</fullName>
    </recommendedName>
</protein>
<reference evidence="3" key="1">
    <citation type="journal article" date="2019" name="Int. J. Syst. Evol. Microbiol.">
        <title>The Global Catalogue of Microorganisms (GCM) 10K type strain sequencing project: providing services to taxonomists for standard genome sequencing and annotation.</title>
        <authorList>
            <consortium name="The Broad Institute Genomics Platform"/>
            <consortium name="The Broad Institute Genome Sequencing Center for Infectious Disease"/>
            <person name="Wu L."/>
            <person name="Ma J."/>
        </authorList>
    </citation>
    <scope>NUCLEOTIDE SEQUENCE [LARGE SCALE GENOMIC DNA]</scope>
    <source>
        <strain evidence="3">CGMCC 1.9106</strain>
    </source>
</reference>